<proteinExistence type="predicted"/>
<evidence type="ECO:0000313" key="2">
    <source>
        <dbReference type="EMBL" id="KAI5417471.1"/>
    </source>
</evidence>
<comment type="caution">
    <text evidence="2">The sequence shown here is derived from an EMBL/GenBank/DDBJ whole genome shotgun (WGS) entry which is preliminary data.</text>
</comment>
<accession>A0A9D5AS95</accession>
<feature type="compositionally biased region" description="Basic and acidic residues" evidence="1">
    <location>
        <begin position="22"/>
        <end position="39"/>
    </location>
</feature>
<dbReference type="PANTHER" id="PTHR30411">
    <property type="entry name" value="CYTOPLASMIC PROTEIN"/>
    <property type="match status" value="1"/>
</dbReference>
<feature type="region of interest" description="Disordered" evidence="1">
    <location>
        <begin position="22"/>
        <end position="46"/>
    </location>
</feature>
<sequence length="127" mass="14289">MEEPLAELERVQTHLLQRISKLEQHSHLPTDSPLTKDPENLSDTDTDTVSRLSSILRTNSVNDFSFKRVASDYYDWPLEARRNTLSAASVHHLCKSIVLVNTQAPSDVVDCSDRNNSNIVLGSMLKL</sequence>
<dbReference type="PANTHER" id="PTHR30411:SF4">
    <property type="entry name" value="YBAK_AMINOACYL-TRNA SYNTHETASE-ASSOCIATED DOMAIN-CONTAINING PROTEIN"/>
    <property type="match status" value="1"/>
</dbReference>
<dbReference type="EMBL" id="JAMSHJ010000004">
    <property type="protein sequence ID" value="KAI5417471.1"/>
    <property type="molecule type" value="Genomic_DNA"/>
</dbReference>
<evidence type="ECO:0000256" key="1">
    <source>
        <dbReference type="SAM" id="MobiDB-lite"/>
    </source>
</evidence>
<dbReference type="Proteomes" id="UP001058974">
    <property type="component" value="Chromosome 4"/>
</dbReference>
<dbReference type="Gramene" id="Psat04G0217900-T2">
    <property type="protein sequence ID" value="KAI5417471.1"/>
    <property type="gene ID" value="KIW84_042179"/>
</dbReference>
<name>A0A9D5AS95_PEA</name>
<dbReference type="AlphaFoldDB" id="A0A9D5AS95"/>
<keyword evidence="3" id="KW-1185">Reference proteome</keyword>
<protein>
    <submittedName>
        <fullName evidence="2">Uncharacterized protein</fullName>
    </submittedName>
</protein>
<organism evidence="2 3">
    <name type="scientific">Pisum sativum</name>
    <name type="common">Garden pea</name>
    <name type="synonym">Lathyrus oleraceus</name>
    <dbReference type="NCBI Taxonomy" id="3888"/>
    <lineage>
        <taxon>Eukaryota</taxon>
        <taxon>Viridiplantae</taxon>
        <taxon>Streptophyta</taxon>
        <taxon>Embryophyta</taxon>
        <taxon>Tracheophyta</taxon>
        <taxon>Spermatophyta</taxon>
        <taxon>Magnoliopsida</taxon>
        <taxon>eudicotyledons</taxon>
        <taxon>Gunneridae</taxon>
        <taxon>Pentapetalae</taxon>
        <taxon>rosids</taxon>
        <taxon>fabids</taxon>
        <taxon>Fabales</taxon>
        <taxon>Fabaceae</taxon>
        <taxon>Papilionoideae</taxon>
        <taxon>50 kb inversion clade</taxon>
        <taxon>NPAAA clade</taxon>
        <taxon>Hologalegina</taxon>
        <taxon>IRL clade</taxon>
        <taxon>Fabeae</taxon>
        <taxon>Lathyrus</taxon>
    </lineage>
</organism>
<evidence type="ECO:0000313" key="3">
    <source>
        <dbReference type="Proteomes" id="UP001058974"/>
    </source>
</evidence>
<gene>
    <name evidence="2" type="ORF">KIW84_042179</name>
</gene>
<reference evidence="2 3" key="1">
    <citation type="journal article" date="2022" name="Nat. Genet.">
        <title>Improved pea reference genome and pan-genome highlight genomic features and evolutionary characteristics.</title>
        <authorList>
            <person name="Yang T."/>
            <person name="Liu R."/>
            <person name="Luo Y."/>
            <person name="Hu S."/>
            <person name="Wang D."/>
            <person name="Wang C."/>
            <person name="Pandey M.K."/>
            <person name="Ge S."/>
            <person name="Xu Q."/>
            <person name="Li N."/>
            <person name="Li G."/>
            <person name="Huang Y."/>
            <person name="Saxena R.K."/>
            <person name="Ji Y."/>
            <person name="Li M."/>
            <person name="Yan X."/>
            <person name="He Y."/>
            <person name="Liu Y."/>
            <person name="Wang X."/>
            <person name="Xiang C."/>
            <person name="Varshney R.K."/>
            <person name="Ding H."/>
            <person name="Gao S."/>
            <person name="Zong X."/>
        </authorList>
    </citation>
    <scope>NUCLEOTIDE SEQUENCE [LARGE SCALE GENOMIC DNA]</scope>
    <source>
        <strain evidence="2 3">cv. Zhongwan 6</strain>
    </source>
</reference>